<dbReference type="Pfam" id="PF01161">
    <property type="entry name" value="PBP"/>
    <property type="match status" value="1"/>
</dbReference>
<dbReference type="PANTHER" id="PTHR11362">
    <property type="entry name" value="PHOSPHATIDYLETHANOLAMINE-BINDING PROTEIN"/>
    <property type="match status" value="1"/>
</dbReference>
<reference evidence="2" key="1">
    <citation type="journal article" date="2021" name="Open Biol.">
        <title>Shared evolutionary footprints suggest mitochondrial oxidative damage underlies multiple complex I losses in fungi.</title>
        <authorList>
            <person name="Schikora-Tamarit M.A."/>
            <person name="Marcet-Houben M."/>
            <person name="Nosek J."/>
            <person name="Gabaldon T."/>
        </authorList>
    </citation>
    <scope>NUCLEOTIDE SEQUENCE</scope>
    <source>
        <strain evidence="2">CBS6341</strain>
    </source>
</reference>
<dbReference type="EMBL" id="JAEUBF010001266">
    <property type="protein sequence ID" value="KAH3671792.1"/>
    <property type="molecule type" value="Genomic_DNA"/>
</dbReference>
<accession>A0A9P8PGU4</accession>
<dbReference type="AlphaFoldDB" id="A0A9P8PGU4"/>
<dbReference type="GO" id="GO:0030162">
    <property type="term" value="P:regulation of proteolysis"/>
    <property type="evidence" value="ECO:0007669"/>
    <property type="project" value="TreeGrafter"/>
</dbReference>
<dbReference type="InterPro" id="IPR008914">
    <property type="entry name" value="PEBP"/>
</dbReference>
<dbReference type="OrthoDB" id="2506647at2759"/>
<keyword evidence="3" id="KW-1185">Reference proteome</keyword>
<sequence length="205" mass="22975">MPLLTISSSINESLKKNEIFPDVLDEFDPKGLLVISYGNNNEVALGNTLKVSDTQTEPIVQFTLNNSSGADSIEIKDSDLFTLVLTDPDAPSRTDKKWSEYAHFIKTNISLNSVGLKKDSEFNSSELENGDVILPYQGPAPPKGTGKHRYVFVLYRQQPSNNKNFEPPKSRPNWNYNEPGVGVKKWANSYNLEPFALNFFNAENK</sequence>
<dbReference type="PANTHER" id="PTHR11362:SF148">
    <property type="entry name" value="CARBOXYPEPTIDASE Y INHIBITOR"/>
    <property type="match status" value="1"/>
</dbReference>
<dbReference type="GO" id="GO:0005543">
    <property type="term" value="F:phospholipid binding"/>
    <property type="evidence" value="ECO:0007669"/>
    <property type="project" value="TreeGrafter"/>
</dbReference>
<comment type="caution">
    <text evidence="2">The sequence shown here is derived from an EMBL/GenBank/DDBJ whole genome shotgun (WGS) entry which is preliminary data.</text>
</comment>
<dbReference type="Gene3D" id="3.90.280.10">
    <property type="entry name" value="PEBP-like"/>
    <property type="match status" value="1"/>
</dbReference>
<dbReference type="PROSITE" id="PS01220">
    <property type="entry name" value="PBP"/>
    <property type="match status" value="1"/>
</dbReference>
<organism evidence="2 3">
    <name type="scientific">Wickerhamomyces mucosus</name>
    <dbReference type="NCBI Taxonomy" id="1378264"/>
    <lineage>
        <taxon>Eukaryota</taxon>
        <taxon>Fungi</taxon>
        <taxon>Dikarya</taxon>
        <taxon>Ascomycota</taxon>
        <taxon>Saccharomycotina</taxon>
        <taxon>Saccharomycetes</taxon>
        <taxon>Phaffomycetales</taxon>
        <taxon>Wickerhamomycetaceae</taxon>
        <taxon>Wickerhamomyces</taxon>
    </lineage>
</organism>
<dbReference type="GO" id="GO:0030414">
    <property type="term" value="F:peptidase inhibitor activity"/>
    <property type="evidence" value="ECO:0007669"/>
    <property type="project" value="TreeGrafter"/>
</dbReference>
<evidence type="ECO:0000256" key="1">
    <source>
        <dbReference type="ARBA" id="ARBA00007091"/>
    </source>
</evidence>
<dbReference type="GO" id="GO:0046578">
    <property type="term" value="P:regulation of Ras protein signal transduction"/>
    <property type="evidence" value="ECO:0007669"/>
    <property type="project" value="TreeGrafter"/>
</dbReference>
<comment type="similarity">
    <text evidence="1">Belongs to the phosphatidylethanolamine-binding protein family.</text>
</comment>
<dbReference type="Proteomes" id="UP000769528">
    <property type="component" value="Unassembled WGS sequence"/>
</dbReference>
<dbReference type="InterPro" id="IPR001858">
    <property type="entry name" value="Phosphatidylethanolamine-bd_CS"/>
</dbReference>
<evidence type="ECO:0000313" key="2">
    <source>
        <dbReference type="EMBL" id="KAH3671792.1"/>
    </source>
</evidence>
<dbReference type="InterPro" id="IPR036610">
    <property type="entry name" value="PEBP-like_sf"/>
</dbReference>
<dbReference type="InterPro" id="IPR035810">
    <property type="entry name" value="PEBP_euk"/>
</dbReference>
<dbReference type="CDD" id="cd00866">
    <property type="entry name" value="PEBP_euk"/>
    <property type="match status" value="1"/>
</dbReference>
<gene>
    <name evidence="2" type="ORF">WICMUC_004550</name>
</gene>
<evidence type="ECO:0000313" key="3">
    <source>
        <dbReference type="Proteomes" id="UP000769528"/>
    </source>
</evidence>
<protein>
    <recommendedName>
        <fullName evidence="4">Carboxypeptidase Y inhibitor</fullName>
    </recommendedName>
</protein>
<evidence type="ECO:0008006" key="4">
    <source>
        <dbReference type="Google" id="ProtNLM"/>
    </source>
</evidence>
<reference evidence="2" key="2">
    <citation type="submission" date="2021-01" db="EMBL/GenBank/DDBJ databases">
        <authorList>
            <person name="Schikora-Tamarit M.A."/>
        </authorList>
    </citation>
    <scope>NUCLEOTIDE SEQUENCE</scope>
    <source>
        <strain evidence="2">CBS6341</strain>
    </source>
</reference>
<name>A0A9P8PGU4_9ASCO</name>
<proteinExistence type="inferred from homology"/>
<dbReference type="SUPFAM" id="SSF49777">
    <property type="entry name" value="PEBP-like"/>
    <property type="match status" value="1"/>
</dbReference>